<dbReference type="GO" id="GO:0005762">
    <property type="term" value="C:mitochondrial large ribosomal subunit"/>
    <property type="evidence" value="ECO:0007669"/>
    <property type="project" value="TreeGrafter"/>
</dbReference>
<evidence type="ECO:0000256" key="3">
    <source>
        <dbReference type="ARBA" id="ARBA00023128"/>
    </source>
</evidence>
<protein>
    <submittedName>
        <fullName evidence="7">28S ribosomal protein S30, mitochondrial</fullName>
    </submittedName>
</protein>
<evidence type="ECO:0000256" key="4">
    <source>
        <dbReference type="ARBA" id="ARBA00023274"/>
    </source>
</evidence>
<evidence type="ECO:0000256" key="2">
    <source>
        <dbReference type="ARBA" id="ARBA00022980"/>
    </source>
</evidence>
<evidence type="ECO:0000313" key="6">
    <source>
        <dbReference type="Proteomes" id="UP000050794"/>
    </source>
</evidence>
<keyword evidence="3" id="KW-0496">Mitochondrion</keyword>
<dbReference type="GO" id="GO:0003735">
    <property type="term" value="F:structural constituent of ribosome"/>
    <property type="evidence" value="ECO:0007669"/>
    <property type="project" value="InterPro"/>
</dbReference>
<organism evidence="6 7">
    <name type="scientific">Toxocara canis</name>
    <name type="common">Canine roundworm</name>
    <dbReference type="NCBI Taxonomy" id="6265"/>
    <lineage>
        <taxon>Eukaryota</taxon>
        <taxon>Metazoa</taxon>
        <taxon>Ecdysozoa</taxon>
        <taxon>Nematoda</taxon>
        <taxon>Chromadorea</taxon>
        <taxon>Rhabditida</taxon>
        <taxon>Spirurina</taxon>
        <taxon>Ascaridomorpha</taxon>
        <taxon>Ascaridoidea</taxon>
        <taxon>Toxocaridae</taxon>
        <taxon>Toxocara</taxon>
    </lineage>
</organism>
<evidence type="ECO:0000313" key="5">
    <source>
        <dbReference type="EMBL" id="VDM38873.1"/>
    </source>
</evidence>
<dbReference type="InterPro" id="IPR039982">
    <property type="entry name" value="Ribosomal_mL65"/>
</dbReference>
<evidence type="ECO:0000313" key="7">
    <source>
        <dbReference type="WBParaSite" id="TCNE_0000754601-mRNA-1"/>
    </source>
</evidence>
<reference evidence="5 6" key="2">
    <citation type="submission" date="2018-11" db="EMBL/GenBank/DDBJ databases">
        <authorList>
            <consortium name="Pathogen Informatics"/>
        </authorList>
    </citation>
    <scope>NUCLEOTIDE SEQUENCE [LARGE SCALE GENOMIC DNA]</scope>
</reference>
<dbReference type="InterPro" id="IPR010793">
    <property type="entry name" value="Ribosomal_mL37/mL65"/>
</dbReference>
<keyword evidence="6" id="KW-1185">Reference proteome</keyword>
<dbReference type="Proteomes" id="UP000050794">
    <property type="component" value="Unassembled WGS sequence"/>
</dbReference>
<dbReference type="GO" id="GO:0006412">
    <property type="term" value="P:translation"/>
    <property type="evidence" value="ECO:0007669"/>
    <property type="project" value="InterPro"/>
</dbReference>
<keyword evidence="4" id="KW-0687">Ribonucleoprotein</keyword>
<reference evidence="7" key="1">
    <citation type="submission" date="2016-06" db="UniProtKB">
        <authorList>
            <consortium name="WormBaseParasite"/>
        </authorList>
    </citation>
    <scope>IDENTIFICATION</scope>
</reference>
<comment type="subcellular location">
    <subcellularLocation>
        <location evidence="1">Mitochondrion</location>
    </subcellularLocation>
</comment>
<dbReference type="PANTHER" id="PTHR13014:SF3">
    <property type="entry name" value="LARGE RIBOSOMAL SUBUNIT PROTEIN ML65"/>
    <property type="match status" value="1"/>
</dbReference>
<accession>A0A183UGC6</accession>
<gene>
    <name evidence="5" type="ORF">TCNE_LOCUS7552</name>
</gene>
<sequence length="515" mass="59379">MRSKICTGVLPNVLVHHVAYSKNAPSSALSVRQRIVPPYYRRTMPAPPAMHKLQEEFPNAGDASGAGPRLYDYEQMGDMVRALPTIAEKIDFVNPYERPWTKFERTWHRPWHPDLMSPRKAWNVPSVPRYFDALNFYKYITKTRVVDGLDRWYEGLIPPTATFQAYLVESLIARFESNRTDNESERTEVLLRSVLDAAMITLARNIQRLQDCRISFNSRCESFWIRAGFMQMYEKKELDEDLPKVDHRYDPKFIGDDRRKLGELAFVLRDQLAAHVRCKQPLRPEAESFIQRCARDLYDSFLANLLLQLFPFSDVSELNAAVFDASVNVKEDVIYSPKVFNMWHDEEPLWQCPGFEPDSGDEDKYGLIALKDVSALNDLCVHWEVQGDEEVIVRKELLTATAVASLFSWLNGQAHSLGFTQYNDVEWPLVSQLVLSDGRDFFFAVAQLNTIAINIDVDGFVNDRSNVCYVEGPLRLYDRYDSAKGTYYYVTNDGSEVLGLNPRVMARILQMFIKK</sequence>
<dbReference type="AlphaFoldDB" id="A0A183UGC6"/>
<evidence type="ECO:0000256" key="1">
    <source>
        <dbReference type="ARBA" id="ARBA00004173"/>
    </source>
</evidence>
<proteinExistence type="predicted"/>
<name>A0A183UGC6_TOXCA</name>
<dbReference type="EMBL" id="UYWY01019704">
    <property type="protein sequence ID" value="VDM38873.1"/>
    <property type="molecule type" value="Genomic_DNA"/>
</dbReference>
<dbReference type="PANTHER" id="PTHR13014">
    <property type="entry name" value="MITOCHONDRIAL 28S RIBOSOMAL PROTEIN S30/P52 PRO-APOTOTIC PROTEIN"/>
    <property type="match status" value="1"/>
</dbReference>
<dbReference type="WBParaSite" id="TCNE_0000754601-mRNA-1">
    <property type="protein sequence ID" value="TCNE_0000754601-mRNA-1"/>
    <property type="gene ID" value="TCNE_0000754601"/>
</dbReference>
<keyword evidence="2" id="KW-0689">Ribosomal protein</keyword>
<dbReference type="Pfam" id="PF07147">
    <property type="entry name" value="PDCD9"/>
    <property type="match status" value="1"/>
</dbReference>